<gene>
    <name evidence="2" type="ORF">LCGC14_0128730</name>
</gene>
<dbReference type="Gene3D" id="2.60.120.200">
    <property type="match status" value="1"/>
</dbReference>
<dbReference type="Pfam" id="PF07676">
    <property type="entry name" value="PD40"/>
    <property type="match status" value="3"/>
</dbReference>
<comment type="caution">
    <text evidence="2">The sequence shown here is derived from an EMBL/GenBank/DDBJ whole genome shotgun (WGS) entry which is preliminary data.</text>
</comment>
<protein>
    <recommendedName>
        <fullName evidence="3">DUF5050 domain-containing protein</fullName>
    </recommendedName>
</protein>
<evidence type="ECO:0000313" key="2">
    <source>
        <dbReference type="EMBL" id="KKO00107.1"/>
    </source>
</evidence>
<reference evidence="2" key="1">
    <citation type="journal article" date="2015" name="Nature">
        <title>Complex archaea that bridge the gap between prokaryotes and eukaryotes.</title>
        <authorList>
            <person name="Spang A."/>
            <person name="Saw J.H."/>
            <person name="Jorgensen S.L."/>
            <person name="Zaremba-Niedzwiedzka K."/>
            <person name="Martijn J."/>
            <person name="Lind A.E."/>
            <person name="van Eijk R."/>
            <person name="Schleper C."/>
            <person name="Guy L."/>
            <person name="Ettema T.J."/>
        </authorList>
    </citation>
    <scope>NUCLEOTIDE SEQUENCE</scope>
</reference>
<dbReference type="Gene3D" id="2.120.10.30">
    <property type="entry name" value="TolB, C-terminal domain"/>
    <property type="match status" value="1"/>
</dbReference>
<comment type="similarity">
    <text evidence="1">Belongs to the TolB family.</text>
</comment>
<dbReference type="InterPro" id="IPR011042">
    <property type="entry name" value="6-blade_b-propeller_TolB-like"/>
</dbReference>
<dbReference type="PANTHER" id="PTHR36842">
    <property type="entry name" value="PROTEIN TOLB HOMOLOG"/>
    <property type="match status" value="1"/>
</dbReference>
<organism evidence="2">
    <name type="scientific">marine sediment metagenome</name>
    <dbReference type="NCBI Taxonomy" id="412755"/>
    <lineage>
        <taxon>unclassified sequences</taxon>
        <taxon>metagenomes</taxon>
        <taxon>ecological metagenomes</taxon>
    </lineage>
</organism>
<sequence>MKPFSILFYILLALSSTTFQAQNKIGIFDDQISIGKPTVKGSATFNADNQTYTIDGAGSNMWFEKDEFQYLWTTIQGDFILRATINFKGKGKDQHRKAGWIIKNNLDDNSPHVNASTHGDGLTSLQYRKTIGGLTEEVKSSNESPTIIQLERRGTTYIMSTAKFGEEFTSIELTDMNLDNEVYVGLYVCSHNPKVLERATFSNVRIVKPVGDDYKAYQEYIGSNLEVMDVENGHRKILYHSAHSIQAPNWTVDGKKLIYNSKGHLYNYELESNTITPLNTGFAIKNNNDHVLTFDGKLLGISHHNQDDNGDSALYYLTTDGDSKPKMVTKTGVGASYLHGWSPNNKEMIFTGDRNGAYNIFSVNIKSGKEEQLTDFPSLDDGPEYSKNGKTIFFNSDRSGTMQLYSMKANGKKQTQLTFDDYNDWFPHVSPDQKWIAFISFPKEIKSNDHPFYKHCMLRIIPIKGGKPKVIAHIYGGQGTINVPSWSPDSKKIAFVTNTDSY</sequence>
<dbReference type="PANTHER" id="PTHR36842:SF1">
    <property type="entry name" value="PROTEIN TOLB"/>
    <property type="match status" value="1"/>
</dbReference>
<name>A0A0F9XLA2_9ZZZZ</name>
<dbReference type="EMBL" id="LAZR01000042">
    <property type="protein sequence ID" value="KKO00107.1"/>
    <property type="molecule type" value="Genomic_DNA"/>
</dbReference>
<dbReference type="InterPro" id="IPR011659">
    <property type="entry name" value="WD40"/>
</dbReference>
<proteinExistence type="inferred from homology"/>
<dbReference type="SUPFAM" id="SSF82171">
    <property type="entry name" value="DPP6 N-terminal domain-like"/>
    <property type="match status" value="1"/>
</dbReference>
<evidence type="ECO:0000256" key="1">
    <source>
        <dbReference type="ARBA" id="ARBA00009820"/>
    </source>
</evidence>
<dbReference type="AlphaFoldDB" id="A0A0F9XLA2"/>
<accession>A0A0F9XLA2</accession>
<evidence type="ECO:0008006" key="3">
    <source>
        <dbReference type="Google" id="ProtNLM"/>
    </source>
</evidence>